<dbReference type="OrthoDB" id="9989144at2759"/>
<dbReference type="EMBL" id="WIGM01000626">
    <property type="protein sequence ID" value="KAF6818861.1"/>
    <property type="molecule type" value="Genomic_DNA"/>
</dbReference>
<evidence type="ECO:0000313" key="7">
    <source>
        <dbReference type="EMBL" id="KAF6818861.1"/>
    </source>
</evidence>
<dbReference type="GO" id="GO:0005811">
    <property type="term" value="C:lipid droplet"/>
    <property type="evidence" value="ECO:0007669"/>
    <property type="project" value="TreeGrafter"/>
</dbReference>
<dbReference type="InterPro" id="IPR051593">
    <property type="entry name" value="Ergosterol_Biosynth_ERG27"/>
</dbReference>
<accession>A0A8H6JUA5</accession>
<keyword evidence="8" id="KW-1185">Reference proteome</keyword>
<dbReference type="PANTHER" id="PTHR43647">
    <property type="entry name" value="DEHYDROGENASE"/>
    <property type="match status" value="1"/>
</dbReference>
<dbReference type="InterPro" id="IPR036291">
    <property type="entry name" value="NAD(P)-bd_dom_sf"/>
</dbReference>
<keyword evidence="2" id="KW-0521">NADP</keyword>
<evidence type="ECO:0000256" key="2">
    <source>
        <dbReference type="ARBA" id="ARBA00022857"/>
    </source>
</evidence>
<organism evidence="7 8">
    <name type="scientific">Colletotrichum musicola</name>
    <dbReference type="NCBI Taxonomy" id="2175873"/>
    <lineage>
        <taxon>Eukaryota</taxon>
        <taxon>Fungi</taxon>
        <taxon>Dikarya</taxon>
        <taxon>Ascomycota</taxon>
        <taxon>Pezizomycotina</taxon>
        <taxon>Sordariomycetes</taxon>
        <taxon>Hypocreomycetidae</taxon>
        <taxon>Glomerellales</taxon>
        <taxon>Glomerellaceae</taxon>
        <taxon>Colletotrichum</taxon>
        <taxon>Colletotrichum orchidearum species complex</taxon>
    </lineage>
</organism>
<evidence type="ECO:0000256" key="3">
    <source>
        <dbReference type="ARBA" id="ARBA00022955"/>
    </source>
</evidence>
<keyword evidence="4" id="KW-0560">Oxidoreductase</keyword>
<dbReference type="SUPFAM" id="SSF51735">
    <property type="entry name" value="NAD(P)-binding Rossmann-fold domains"/>
    <property type="match status" value="1"/>
</dbReference>
<reference evidence="7" key="1">
    <citation type="journal article" date="2020" name="Phytopathology">
        <title>Genome Sequence Resources of Colletotrichum truncatum, C. plurivorum, C. musicola, and C. sojae: Four Species Pathogenic to Soybean (Glycine max).</title>
        <authorList>
            <person name="Rogerio F."/>
            <person name="Boufleur T.R."/>
            <person name="Ciampi-Guillardi M."/>
            <person name="Sukno S.A."/>
            <person name="Thon M.R."/>
            <person name="Massola Junior N.S."/>
            <person name="Baroncelli R."/>
        </authorList>
    </citation>
    <scope>NUCLEOTIDE SEQUENCE</scope>
    <source>
        <strain evidence="7">LFN0074</strain>
    </source>
</reference>
<dbReference type="Proteomes" id="UP000639643">
    <property type="component" value="Unassembled WGS sequence"/>
</dbReference>
<evidence type="ECO:0000256" key="6">
    <source>
        <dbReference type="ARBA" id="ARBA00023593"/>
    </source>
</evidence>
<evidence type="ECO:0000313" key="8">
    <source>
        <dbReference type="Proteomes" id="UP000639643"/>
    </source>
</evidence>
<gene>
    <name evidence="7" type="ORF">CMUS01_11829</name>
</gene>
<dbReference type="Gene3D" id="3.40.50.720">
    <property type="entry name" value="NAD(P)-binding Rossmann-like Domain"/>
    <property type="match status" value="1"/>
</dbReference>
<keyword evidence="5" id="KW-0443">Lipid metabolism</keyword>
<dbReference type="AlphaFoldDB" id="A0A8H6JUA5"/>
<proteinExistence type="inferred from homology"/>
<evidence type="ECO:0000256" key="1">
    <source>
        <dbReference type="ARBA" id="ARBA00022516"/>
    </source>
</evidence>
<protein>
    <recommendedName>
        <fullName evidence="9">3-ketosteroid reductase</fullName>
    </recommendedName>
</protein>
<dbReference type="GO" id="GO:0000253">
    <property type="term" value="F:3-beta-hydroxysteroid 3-dehydrogenase (NADP+) activity"/>
    <property type="evidence" value="ECO:0007669"/>
    <property type="project" value="TreeGrafter"/>
</dbReference>
<dbReference type="PANTHER" id="PTHR43647:SF1">
    <property type="entry name" value="3-KETO-STEROID REDUCTASE ERG27"/>
    <property type="match status" value="1"/>
</dbReference>
<dbReference type="GO" id="GO:0005741">
    <property type="term" value="C:mitochondrial outer membrane"/>
    <property type="evidence" value="ECO:0007669"/>
    <property type="project" value="TreeGrafter"/>
</dbReference>
<dbReference type="GO" id="GO:0005789">
    <property type="term" value="C:endoplasmic reticulum membrane"/>
    <property type="evidence" value="ECO:0007669"/>
    <property type="project" value="TreeGrafter"/>
</dbReference>
<dbReference type="GO" id="GO:0006696">
    <property type="term" value="P:ergosterol biosynthetic process"/>
    <property type="evidence" value="ECO:0007669"/>
    <property type="project" value="TreeGrafter"/>
</dbReference>
<comment type="caution">
    <text evidence="7">The sequence shown here is derived from an EMBL/GenBank/DDBJ whole genome shotgun (WGS) entry which is preliminary data.</text>
</comment>
<evidence type="ECO:0000256" key="5">
    <source>
        <dbReference type="ARBA" id="ARBA00023098"/>
    </source>
</evidence>
<sequence length="495" mass="53438">MIAAPWDVAPPHEQLFVLVTGANSGVGLGICERLIDEFLATRSLTSHLILIPTTRSQRKSAETITSLRSHLRRTATSSRALRSRAGPAYDPEDTLARVHLLGARIDLCDLVSVYACAASLVAGHVSDPTDPSAAPYKIPRLDTVIFNAGIGGWTGLNWGGLFTDVVTKGIPGPMTWPTFKVAPPGAVVSQQPARSYFASPGAADNDSTSPALGEVFCANLFGHYILAHELLPLLSRPSTPSPPASSSPVTSPGRIVWTSSIEARGCNFSLSDFQGISTPAPYESSKRLTDVLSLTSHLPSTARVSASYFTPEDPQTASELPVRPKFYLAHPGVVASTLFPVPFPFLLFWAYKFALYLARWLGSPWHPVTWYAGAVAPVWLALQDDETLAELDAERIKWGSAASASGRAHVKKTEVEGWGWQGAVEDRESLARDPATGVLRKAVGRHPEARDLTPETLVEFEQLGVEAWGEMERLRRMWEGILGIRGAGVQTNGKS</sequence>
<evidence type="ECO:0008006" key="9">
    <source>
        <dbReference type="Google" id="ProtNLM"/>
    </source>
</evidence>
<keyword evidence="3" id="KW-0752">Steroid biosynthesis</keyword>
<evidence type="ECO:0000256" key="4">
    <source>
        <dbReference type="ARBA" id="ARBA00023002"/>
    </source>
</evidence>
<keyword evidence="1" id="KW-0444">Lipid biosynthesis</keyword>
<comment type="similarity">
    <text evidence="6">Belongs to the short-chain dehydrogenases/reductases (SDR) family. ERG27 subfamily.</text>
</comment>
<name>A0A8H6JUA5_9PEZI</name>